<dbReference type="Proteomes" id="UP000800094">
    <property type="component" value="Unassembled WGS sequence"/>
</dbReference>
<feature type="compositionally biased region" description="Low complexity" evidence="1">
    <location>
        <begin position="214"/>
        <end position="226"/>
    </location>
</feature>
<feature type="compositionally biased region" description="Polar residues" evidence="1">
    <location>
        <begin position="307"/>
        <end position="318"/>
    </location>
</feature>
<dbReference type="AlphaFoldDB" id="A0A6A6IDB7"/>
<feature type="compositionally biased region" description="Low complexity" evidence="1">
    <location>
        <begin position="320"/>
        <end position="343"/>
    </location>
</feature>
<dbReference type="EMBL" id="ML987196">
    <property type="protein sequence ID" value="KAF2248426.1"/>
    <property type="molecule type" value="Genomic_DNA"/>
</dbReference>
<feature type="region of interest" description="Disordered" evidence="1">
    <location>
        <begin position="1"/>
        <end position="57"/>
    </location>
</feature>
<accession>A0A6A6IDB7</accession>
<dbReference type="RefSeq" id="XP_033683430.1">
    <property type="nucleotide sequence ID" value="XM_033822221.1"/>
</dbReference>
<feature type="region of interest" description="Disordered" evidence="1">
    <location>
        <begin position="80"/>
        <end position="239"/>
    </location>
</feature>
<feature type="compositionally biased region" description="Low complexity" evidence="1">
    <location>
        <begin position="260"/>
        <end position="270"/>
    </location>
</feature>
<reference evidence="2" key="1">
    <citation type="journal article" date="2020" name="Stud. Mycol.">
        <title>101 Dothideomycetes genomes: a test case for predicting lifestyles and emergence of pathogens.</title>
        <authorList>
            <person name="Haridas S."/>
            <person name="Albert R."/>
            <person name="Binder M."/>
            <person name="Bloem J."/>
            <person name="Labutti K."/>
            <person name="Salamov A."/>
            <person name="Andreopoulos B."/>
            <person name="Baker S."/>
            <person name="Barry K."/>
            <person name="Bills G."/>
            <person name="Bluhm B."/>
            <person name="Cannon C."/>
            <person name="Castanera R."/>
            <person name="Culley D."/>
            <person name="Daum C."/>
            <person name="Ezra D."/>
            <person name="Gonzalez J."/>
            <person name="Henrissat B."/>
            <person name="Kuo A."/>
            <person name="Liang C."/>
            <person name="Lipzen A."/>
            <person name="Lutzoni F."/>
            <person name="Magnuson J."/>
            <person name="Mondo S."/>
            <person name="Nolan M."/>
            <person name="Ohm R."/>
            <person name="Pangilinan J."/>
            <person name="Park H.-J."/>
            <person name="Ramirez L."/>
            <person name="Alfaro M."/>
            <person name="Sun H."/>
            <person name="Tritt A."/>
            <person name="Yoshinaga Y."/>
            <person name="Zwiers L.-H."/>
            <person name="Turgeon B."/>
            <person name="Goodwin S."/>
            <person name="Spatafora J."/>
            <person name="Crous P."/>
            <person name="Grigoriev I."/>
        </authorList>
    </citation>
    <scope>NUCLEOTIDE SEQUENCE</scope>
    <source>
        <strain evidence="2">CBS 122368</strain>
    </source>
</reference>
<dbReference type="OrthoDB" id="5430532at2759"/>
<feature type="compositionally biased region" description="Basic and acidic residues" evidence="1">
    <location>
        <begin position="350"/>
        <end position="361"/>
    </location>
</feature>
<evidence type="ECO:0000313" key="2">
    <source>
        <dbReference type="EMBL" id="KAF2248426.1"/>
    </source>
</evidence>
<keyword evidence="3" id="KW-1185">Reference proteome</keyword>
<feature type="compositionally biased region" description="Basic residues" evidence="1">
    <location>
        <begin position="33"/>
        <end position="42"/>
    </location>
</feature>
<feature type="compositionally biased region" description="Polar residues" evidence="1">
    <location>
        <begin position="490"/>
        <end position="505"/>
    </location>
</feature>
<gene>
    <name evidence="2" type="ORF">BU26DRAFT_333876</name>
</gene>
<feature type="region of interest" description="Disordered" evidence="1">
    <location>
        <begin position="482"/>
        <end position="511"/>
    </location>
</feature>
<feature type="compositionally biased region" description="Basic and acidic residues" evidence="1">
    <location>
        <begin position="376"/>
        <end position="389"/>
    </location>
</feature>
<feature type="region of interest" description="Disordered" evidence="1">
    <location>
        <begin position="254"/>
        <end position="280"/>
    </location>
</feature>
<evidence type="ECO:0000313" key="3">
    <source>
        <dbReference type="Proteomes" id="UP000800094"/>
    </source>
</evidence>
<feature type="region of interest" description="Disordered" evidence="1">
    <location>
        <begin position="297"/>
        <end position="424"/>
    </location>
</feature>
<proteinExistence type="predicted"/>
<organism evidence="2 3">
    <name type="scientific">Trematosphaeria pertusa</name>
    <dbReference type="NCBI Taxonomy" id="390896"/>
    <lineage>
        <taxon>Eukaryota</taxon>
        <taxon>Fungi</taxon>
        <taxon>Dikarya</taxon>
        <taxon>Ascomycota</taxon>
        <taxon>Pezizomycotina</taxon>
        <taxon>Dothideomycetes</taxon>
        <taxon>Pleosporomycetidae</taxon>
        <taxon>Pleosporales</taxon>
        <taxon>Massarineae</taxon>
        <taxon>Trematosphaeriaceae</taxon>
        <taxon>Trematosphaeria</taxon>
    </lineage>
</organism>
<feature type="compositionally biased region" description="Basic and acidic residues" evidence="1">
    <location>
        <begin position="159"/>
        <end position="168"/>
    </location>
</feature>
<feature type="compositionally biased region" description="Basic and acidic residues" evidence="1">
    <location>
        <begin position="80"/>
        <end position="92"/>
    </location>
</feature>
<protein>
    <submittedName>
        <fullName evidence="2">Uncharacterized protein</fullName>
    </submittedName>
</protein>
<dbReference type="GeneID" id="54575551"/>
<name>A0A6A6IDB7_9PLEO</name>
<sequence>MKRKFSFNLAPVKVPPKSDAHAKQTPEPTPKHSSSHRRHRSKSSSISTLDSPYINRRLLDPKTNQELRAACALILQNFKPSDHDFADTDPKLDFNGPARRSEQRPQVQVRAPTGAPIEARNVHDARRHHHSHKSDRTDATAKTYPDLPMQANTGRRRAEHAADKEAERRRHVKSATAEAPRTATMRTETTDSDDAKSIGTPLSASTDAHLNNGSTAPTSAAFTSSRSSKRTSRHFESAAAVADAQAAEWMRQELEKRRQQLASQPQSASQEAHRPPSRASSIKAGIREYIFPASAALSRSQSRESLRTMNSQSSQGQPKRSGSSHGWRSWGLQRKSSSRSNSRPVTSNGHLERPEQEKKPELNLNRELPPLPSLDTWKDSEQQRKEQRKSQIQSAHIATVMRSQDKQQQEYAAAVRRHHRRSGSDSLAVRYANAHPQVSASATPRPVSMQKRTAPHLESSMDFDQMMSAMSSTRHLDDHLKFSMNGGHAPQQSASALSRSPSIKLSSDGRLQAPNFSRKISTDVAPASRGREHAYSNVVQLPPNTRKEEQKSKLRRVLSGWMLKKERKDGWMQRIEKEGVKGGVMIQDEAALPPVVRY</sequence>
<evidence type="ECO:0000256" key="1">
    <source>
        <dbReference type="SAM" id="MobiDB-lite"/>
    </source>
</evidence>
<feature type="compositionally biased region" description="Polar residues" evidence="1">
    <location>
        <begin position="200"/>
        <end position="213"/>
    </location>
</feature>